<comment type="caution">
    <text evidence="3">The sequence shown here is derived from an EMBL/GenBank/DDBJ whole genome shotgun (WGS) entry which is preliminary data.</text>
</comment>
<name>A0ABQ4QIN6_9HYPH</name>
<dbReference type="Gene3D" id="3.30.530.20">
    <property type="match status" value="1"/>
</dbReference>
<dbReference type="EMBL" id="BPQG01000046">
    <property type="protein sequence ID" value="GJD45123.1"/>
    <property type="molecule type" value="Genomic_DNA"/>
</dbReference>
<dbReference type="SUPFAM" id="SSF55961">
    <property type="entry name" value="Bet v1-like"/>
    <property type="match status" value="1"/>
</dbReference>
<protein>
    <recommendedName>
        <fullName evidence="2">Activator of Hsp90 ATPase homologue 1/2-like C-terminal domain-containing protein</fullName>
    </recommendedName>
</protein>
<evidence type="ECO:0000313" key="3">
    <source>
        <dbReference type="EMBL" id="GJD45123.1"/>
    </source>
</evidence>
<keyword evidence="4" id="KW-1185">Reference proteome</keyword>
<dbReference type="InterPro" id="IPR023393">
    <property type="entry name" value="START-like_dom_sf"/>
</dbReference>
<accession>A0ABQ4QIN6</accession>
<sequence length="54" mass="5833">MTLVVAFVPEAGGCRYTAVARHWSVADREAHEAMGFHQGWGICADQFAALAQTP</sequence>
<feature type="domain" description="Activator of Hsp90 ATPase homologue 1/2-like C-terminal" evidence="2">
    <location>
        <begin position="1"/>
        <end position="51"/>
    </location>
</feature>
<comment type="similarity">
    <text evidence="1">Belongs to the AHA1 family.</text>
</comment>
<organism evidence="3 4">
    <name type="scientific">Methylobacterium cerastii</name>
    <dbReference type="NCBI Taxonomy" id="932741"/>
    <lineage>
        <taxon>Bacteria</taxon>
        <taxon>Pseudomonadati</taxon>
        <taxon>Pseudomonadota</taxon>
        <taxon>Alphaproteobacteria</taxon>
        <taxon>Hyphomicrobiales</taxon>
        <taxon>Methylobacteriaceae</taxon>
        <taxon>Methylobacterium</taxon>
    </lineage>
</organism>
<reference evidence="3 4" key="1">
    <citation type="journal article" date="2021" name="Front. Microbiol.">
        <title>Comprehensive Comparative Genomics and Phenotyping of Methylobacterium Species.</title>
        <authorList>
            <person name="Alessa O."/>
            <person name="Ogura Y."/>
            <person name="Fujitani Y."/>
            <person name="Takami H."/>
            <person name="Hayashi T."/>
            <person name="Sahin N."/>
            <person name="Tani A."/>
        </authorList>
    </citation>
    <scope>NUCLEOTIDE SEQUENCE [LARGE SCALE GENOMIC DNA]</scope>
    <source>
        <strain evidence="3 4">DSM 23679</strain>
    </source>
</reference>
<evidence type="ECO:0000256" key="1">
    <source>
        <dbReference type="ARBA" id="ARBA00006817"/>
    </source>
</evidence>
<proteinExistence type="inferred from homology"/>
<evidence type="ECO:0000259" key="2">
    <source>
        <dbReference type="Pfam" id="PF08327"/>
    </source>
</evidence>
<dbReference type="InterPro" id="IPR013538">
    <property type="entry name" value="ASHA1/2-like_C"/>
</dbReference>
<gene>
    <name evidence="3" type="ORF">AFCDBAGC_2992</name>
</gene>
<evidence type="ECO:0000313" key="4">
    <source>
        <dbReference type="Proteomes" id="UP001055117"/>
    </source>
</evidence>
<dbReference type="Proteomes" id="UP001055117">
    <property type="component" value="Unassembled WGS sequence"/>
</dbReference>
<dbReference type="Pfam" id="PF08327">
    <property type="entry name" value="AHSA1"/>
    <property type="match status" value="1"/>
</dbReference>